<protein>
    <submittedName>
        <fullName evidence="2">Uncharacterized protein</fullName>
    </submittedName>
</protein>
<feature type="transmembrane region" description="Helical" evidence="1">
    <location>
        <begin position="24"/>
        <end position="45"/>
    </location>
</feature>
<accession>A0A495J2D4</accession>
<gene>
    <name evidence="2" type="ORF">BDD43_2703</name>
</gene>
<name>A0A495J2D4_9SPHI</name>
<proteinExistence type="predicted"/>
<keyword evidence="1" id="KW-1133">Transmembrane helix</keyword>
<evidence type="ECO:0000313" key="2">
    <source>
        <dbReference type="EMBL" id="RKR82518.1"/>
    </source>
</evidence>
<dbReference type="Proteomes" id="UP000268007">
    <property type="component" value="Unassembled WGS sequence"/>
</dbReference>
<evidence type="ECO:0000256" key="1">
    <source>
        <dbReference type="SAM" id="Phobius"/>
    </source>
</evidence>
<dbReference type="EMBL" id="RBKU01000001">
    <property type="protein sequence ID" value="RKR82518.1"/>
    <property type="molecule type" value="Genomic_DNA"/>
</dbReference>
<keyword evidence="1" id="KW-0472">Membrane</keyword>
<dbReference type="RefSeq" id="WP_162847065.1">
    <property type="nucleotide sequence ID" value="NZ_RBKU01000001.1"/>
</dbReference>
<sequence length="54" mass="6260">MFKLVVVIVGTSLANSTSKQKLNFMDTILTIAYVVIFVAFFWLFFKSVNYFENI</sequence>
<keyword evidence="3" id="KW-1185">Reference proteome</keyword>
<dbReference type="AlphaFoldDB" id="A0A495J2D4"/>
<evidence type="ECO:0000313" key="3">
    <source>
        <dbReference type="Proteomes" id="UP000268007"/>
    </source>
</evidence>
<comment type="caution">
    <text evidence="2">The sequence shown here is derived from an EMBL/GenBank/DDBJ whole genome shotgun (WGS) entry which is preliminary data.</text>
</comment>
<reference evidence="2 3" key="1">
    <citation type="submission" date="2018-10" db="EMBL/GenBank/DDBJ databases">
        <title>Genomic Encyclopedia of Archaeal and Bacterial Type Strains, Phase II (KMG-II): from individual species to whole genera.</title>
        <authorList>
            <person name="Goeker M."/>
        </authorList>
    </citation>
    <scope>NUCLEOTIDE SEQUENCE [LARGE SCALE GENOMIC DNA]</scope>
    <source>
        <strain evidence="2 3">DSM 18602</strain>
    </source>
</reference>
<keyword evidence="1" id="KW-0812">Transmembrane</keyword>
<organism evidence="2 3">
    <name type="scientific">Mucilaginibacter gracilis</name>
    <dbReference type="NCBI Taxonomy" id="423350"/>
    <lineage>
        <taxon>Bacteria</taxon>
        <taxon>Pseudomonadati</taxon>
        <taxon>Bacteroidota</taxon>
        <taxon>Sphingobacteriia</taxon>
        <taxon>Sphingobacteriales</taxon>
        <taxon>Sphingobacteriaceae</taxon>
        <taxon>Mucilaginibacter</taxon>
    </lineage>
</organism>